<sequence>MKTYKLFSNCILVKGFTRSSIIDTQRKEIFLIPNDLYKILNDEKLINFEKLEKEFYDSKQIIKGYRKFLLEKELIFECNQNEVDFFIPIQKGYSTPSSITNMIIDISDSLDPFLNKIKKEIEHLGVVALQLRAFDFQEKIICDFLDLLEEDSRIYDLQIILKYENNIDSKLKKLLRYTRINKILVFGGEINYKDERVIFIQRSISNAKSCGLIDENITYINSDIAHESMNFNSCLHKKISIDKQGNIKNCPSMCQGFGNIKTNTLEEALEHKDFKKYWNLTKDNIEGCKDCEFRHICTDCRAYTERTHINGLEFDTSKPLKCGYDPYTGEWEEWSKNPLKQKAIKHYELENFI</sequence>
<accession>A0A1H0ZPW2</accession>
<dbReference type="InterPro" id="IPR013785">
    <property type="entry name" value="Aldolase_TIM"/>
</dbReference>
<organism evidence="1 2">
    <name type="scientific">Chryseobacterium soldanellicola</name>
    <dbReference type="NCBI Taxonomy" id="311333"/>
    <lineage>
        <taxon>Bacteria</taxon>
        <taxon>Pseudomonadati</taxon>
        <taxon>Bacteroidota</taxon>
        <taxon>Flavobacteriia</taxon>
        <taxon>Flavobacteriales</taxon>
        <taxon>Weeksellaceae</taxon>
        <taxon>Chryseobacterium group</taxon>
        <taxon>Chryseobacterium</taxon>
    </lineage>
</organism>
<dbReference type="AlphaFoldDB" id="A0A1H0ZPW2"/>
<protein>
    <submittedName>
        <fullName evidence="1">SPASM domain peptide maturase, grasp-with-spasm system</fullName>
    </submittedName>
</protein>
<name>A0A1H0ZPW2_9FLAO</name>
<dbReference type="NCBIfam" id="TIGR04085">
    <property type="entry name" value="rSAM_more_4Fe4S"/>
    <property type="match status" value="1"/>
</dbReference>
<proteinExistence type="predicted"/>
<evidence type="ECO:0000313" key="2">
    <source>
        <dbReference type="Proteomes" id="UP000199627"/>
    </source>
</evidence>
<evidence type="ECO:0000313" key="1">
    <source>
        <dbReference type="EMBL" id="SDQ29422.1"/>
    </source>
</evidence>
<dbReference type="EMBL" id="FNKL01000002">
    <property type="protein sequence ID" value="SDQ29422.1"/>
    <property type="molecule type" value="Genomic_DNA"/>
</dbReference>
<dbReference type="InterPro" id="IPR023885">
    <property type="entry name" value="4Fe4S-binding_SPASM_dom"/>
</dbReference>
<dbReference type="RefSeq" id="WP_170828431.1">
    <property type="nucleotide sequence ID" value="NZ_FNKL01000002.1"/>
</dbReference>
<dbReference type="InterPro" id="IPR026497">
    <property type="entry name" value="GRASP-with-SPASM"/>
</dbReference>
<dbReference type="NCBIfam" id="TIGR04193">
    <property type="entry name" value="SPASM_w_grasp"/>
    <property type="match status" value="1"/>
</dbReference>
<dbReference type="STRING" id="311333.SAMN05421664_1014"/>
<dbReference type="Gene3D" id="3.20.20.70">
    <property type="entry name" value="Aldolase class I"/>
    <property type="match status" value="1"/>
</dbReference>
<reference evidence="2" key="1">
    <citation type="submission" date="2016-10" db="EMBL/GenBank/DDBJ databases">
        <authorList>
            <person name="Varghese N."/>
            <person name="Submissions S."/>
        </authorList>
    </citation>
    <scope>NUCLEOTIDE SEQUENCE [LARGE SCALE GENOMIC DNA]</scope>
    <source>
        <strain evidence="2">DSM 17072</strain>
    </source>
</reference>
<gene>
    <name evidence="1" type="ORF">SAMN05421664_1014</name>
</gene>
<dbReference type="Proteomes" id="UP000199627">
    <property type="component" value="Unassembled WGS sequence"/>
</dbReference>
<dbReference type="SUPFAM" id="SSF102114">
    <property type="entry name" value="Radical SAM enzymes"/>
    <property type="match status" value="1"/>
</dbReference>
<keyword evidence="2" id="KW-1185">Reference proteome</keyword>
<dbReference type="InterPro" id="IPR058240">
    <property type="entry name" value="rSAM_sf"/>
</dbReference>